<comment type="caution">
    <text evidence="2">The sequence shown here is derived from an EMBL/GenBank/DDBJ whole genome shotgun (WGS) entry which is preliminary data.</text>
</comment>
<evidence type="ECO:0000313" key="3">
    <source>
        <dbReference type="Proteomes" id="UP001529510"/>
    </source>
</evidence>
<dbReference type="Proteomes" id="UP001529510">
    <property type="component" value="Unassembled WGS sequence"/>
</dbReference>
<dbReference type="PROSITE" id="PS50092">
    <property type="entry name" value="TSP1"/>
    <property type="match status" value="1"/>
</dbReference>
<dbReference type="AlphaFoldDB" id="A0ABD0PE35"/>
<dbReference type="InterPro" id="IPR000884">
    <property type="entry name" value="TSP1_rpt"/>
</dbReference>
<name>A0ABD0PE35_CIRMR</name>
<evidence type="ECO:0000313" key="2">
    <source>
        <dbReference type="EMBL" id="KAL0171606.1"/>
    </source>
</evidence>
<accession>A0ABD0PE35</accession>
<proteinExistence type="predicted"/>
<protein>
    <submittedName>
        <fullName evidence="2">Uncharacterized protein</fullName>
    </submittedName>
</protein>
<feature type="non-terminal residue" evidence="2">
    <location>
        <position position="1"/>
    </location>
</feature>
<organism evidence="2 3">
    <name type="scientific">Cirrhinus mrigala</name>
    <name type="common">Mrigala</name>
    <dbReference type="NCBI Taxonomy" id="683832"/>
    <lineage>
        <taxon>Eukaryota</taxon>
        <taxon>Metazoa</taxon>
        <taxon>Chordata</taxon>
        <taxon>Craniata</taxon>
        <taxon>Vertebrata</taxon>
        <taxon>Euteleostomi</taxon>
        <taxon>Actinopterygii</taxon>
        <taxon>Neopterygii</taxon>
        <taxon>Teleostei</taxon>
        <taxon>Ostariophysi</taxon>
        <taxon>Cypriniformes</taxon>
        <taxon>Cyprinidae</taxon>
        <taxon>Labeoninae</taxon>
        <taxon>Labeonini</taxon>
        <taxon>Cirrhinus</taxon>
    </lineage>
</organism>
<dbReference type="Gene3D" id="2.20.100.10">
    <property type="entry name" value="Thrombospondin type-1 (TSP1) repeat"/>
    <property type="match status" value="1"/>
</dbReference>
<dbReference type="SUPFAM" id="SSF82895">
    <property type="entry name" value="TSP-1 type 1 repeat"/>
    <property type="match status" value="1"/>
</dbReference>
<sequence>WSSCSSTCSNGTMQRTRECNGPSYGGLEQETASFESVLWMANGSSGALGLVAPKHVVEEASKDKGRAQGRERKLDVAMRRDAQ</sequence>
<feature type="compositionally biased region" description="Polar residues" evidence="1">
    <location>
        <begin position="1"/>
        <end position="14"/>
    </location>
</feature>
<dbReference type="EMBL" id="JAMKFB020000016">
    <property type="protein sequence ID" value="KAL0171606.1"/>
    <property type="molecule type" value="Genomic_DNA"/>
</dbReference>
<dbReference type="InterPro" id="IPR036383">
    <property type="entry name" value="TSP1_rpt_sf"/>
</dbReference>
<dbReference type="Pfam" id="PF00090">
    <property type="entry name" value="TSP_1"/>
    <property type="match status" value="1"/>
</dbReference>
<reference evidence="2 3" key="1">
    <citation type="submission" date="2024-05" db="EMBL/GenBank/DDBJ databases">
        <title>Genome sequencing and assembly of Indian major carp, Cirrhinus mrigala (Hamilton, 1822).</title>
        <authorList>
            <person name="Mohindra V."/>
            <person name="Chowdhury L.M."/>
            <person name="Lal K."/>
            <person name="Jena J.K."/>
        </authorList>
    </citation>
    <scope>NUCLEOTIDE SEQUENCE [LARGE SCALE GENOMIC DNA]</scope>
    <source>
        <strain evidence="2">CM1030</strain>
        <tissue evidence="2">Blood</tissue>
    </source>
</reference>
<feature type="region of interest" description="Disordered" evidence="1">
    <location>
        <begin position="59"/>
        <end position="83"/>
    </location>
</feature>
<gene>
    <name evidence="2" type="ORF">M9458_031917</name>
</gene>
<feature type="non-terminal residue" evidence="2">
    <location>
        <position position="83"/>
    </location>
</feature>
<keyword evidence="3" id="KW-1185">Reference proteome</keyword>
<feature type="region of interest" description="Disordered" evidence="1">
    <location>
        <begin position="1"/>
        <end position="26"/>
    </location>
</feature>
<evidence type="ECO:0000256" key="1">
    <source>
        <dbReference type="SAM" id="MobiDB-lite"/>
    </source>
</evidence>